<dbReference type="EMBL" id="BRXW01000449">
    <property type="protein sequence ID" value="GMH55969.1"/>
    <property type="molecule type" value="Genomic_DNA"/>
</dbReference>
<keyword evidence="1" id="KW-1015">Disulfide bond</keyword>
<feature type="transmembrane region" description="Helical" evidence="3">
    <location>
        <begin position="202"/>
        <end position="222"/>
    </location>
</feature>
<reference evidence="6" key="1">
    <citation type="journal article" date="2023" name="Commun. Biol.">
        <title>Genome analysis of Parmales, the sister group of diatoms, reveals the evolutionary specialization of diatoms from phago-mixotrophs to photoautotrophs.</title>
        <authorList>
            <person name="Ban H."/>
            <person name="Sato S."/>
            <person name="Yoshikawa S."/>
            <person name="Yamada K."/>
            <person name="Nakamura Y."/>
            <person name="Ichinomiya M."/>
            <person name="Sato N."/>
            <person name="Blanc-Mathieu R."/>
            <person name="Endo H."/>
            <person name="Kuwata A."/>
            <person name="Ogata H."/>
        </authorList>
    </citation>
    <scope>NUCLEOTIDE SEQUENCE [LARGE SCALE GENOMIC DNA]</scope>
    <source>
        <strain evidence="6">NIES 3700</strain>
    </source>
</reference>
<evidence type="ECO:0000313" key="6">
    <source>
        <dbReference type="Proteomes" id="UP001165122"/>
    </source>
</evidence>
<name>A0A9W7DTR5_9STRA</name>
<evidence type="ECO:0000256" key="1">
    <source>
        <dbReference type="ARBA" id="ARBA00023157"/>
    </source>
</evidence>
<feature type="transmembrane region" description="Helical" evidence="3">
    <location>
        <begin position="287"/>
        <end position="308"/>
    </location>
</feature>
<proteinExistence type="predicted"/>
<evidence type="ECO:0000256" key="2">
    <source>
        <dbReference type="SAM" id="MobiDB-lite"/>
    </source>
</evidence>
<feature type="transmembrane region" description="Helical" evidence="3">
    <location>
        <begin position="119"/>
        <end position="138"/>
    </location>
</feature>
<keyword evidence="3" id="KW-1133">Transmembrane helix</keyword>
<dbReference type="Proteomes" id="UP001165122">
    <property type="component" value="Unassembled WGS sequence"/>
</dbReference>
<comment type="caution">
    <text evidence="5">The sequence shown here is derived from an EMBL/GenBank/DDBJ whole genome shotgun (WGS) entry which is preliminary data.</text>
</comment>
<keyword evidence="6" id="KW-1185">Reference proteome</keyword>
<sequence length="459" mass="51905">MFEIDANCTYTTWSIPSSHCSGHGTCILGTGRCICDSGYTGSSDFINLKGKDCHINIERMKVLWSLASLLALISVIQLSRALRMSYRSLNHTGQNRSQRLKNGITHLRRQFIYRPSTRILLCLVVFNSGTIMFAIRRIPNADKVVTPNRLMLWIGLTFIIIPAGFWGTTLMARLILNLSLRGLNLKGNKKLQDDLQGLYRKLILKGYFDHLACIVMGTLGLIGGESNSYNLYTSMYFCIQGWVIVSFLMYNIFFTSIAKTIGIAFGNAGNTESVDKIKTRILRLLPVTRVVMVIFALLALLFLIYPPLYKHWAYFWLFILAAIAVLSTFAAHVFLVRKRESVNTVTVRGANGSITKTIGSYKSGRALGRFNSNESTFKKSRTTTIKSNDANSFSTSNPFASNAARASYVRDQRASTQEIYFYYFFFYFSSGSEKHEDEIEDKIEDSKQRNSKIPNETKR</sequence>
<organism evidence="5 6">
    <name type="scientific">Triparma laevis f. longispina</name>
    <dbReference type="NCBI Taxonomy" id="1714387"/>
    <lineage>
        <taxon>Eukaryota</taxon>
        <taxon>Sar</taxon>
        <taxon>Stramenopiles</taxon>
        <taxon>Ochrophyta</taxon>
        <taxon>Bolidophyceae</taxon>
        <taxon>Parmales</taxon>
        <taxon>Triparmaceae</taxon>
        <taxon>Triparma</taxon>
    </lineage>
</organism>
<keyword evidence="3" id="KW-0812">Transmembrane</keyword>
<feature type="transmembrane region" description="Helical" evidence="3">
    <location>
        <begin position="314"/>
        <end position="336"/>
    </location>
</feature>
<dbReference type="Gene3D" id="2.10.25.10">
    <property type="entry name" value="Laminin"/>
    <property type="match status" value="1"/>
</dbReference>
<evidence type="ECO:0000313" key="5">
    <source>
        <dbReference type="EMBL" id="GMH55969.1"/>
    </source>
</evidence>
<evidence type="ECO:0000259" key="4">
    <source>
        <dbReference type="Pfam" id="PF07974"/>
    </source>
</evidence>
<dbReference type="Pfam" id="PF07974">
    <property type="entry name" value="EGF_2"/>
    <property type="match status" value="1"/>
</dbReference>
<feature type="transmembrane region" description="Helical" evidence="3">
    <location>
        <begin position="150"/>
        <end position="176"/>
    </location>
</feature>
<protein>
    <recommendedName>
        <fullName evidence="4">Epidermal growth factor-like domain-containing protein</fullName>
    </recommendedName>
</protein>
<dbReference type="OrthoDB" id="202366at2759"/>
<dbReference type="CDD" id="cd00053">
    <property type="entry name" value="EGF"/>
    <property type="match status" value="1"/>
</dbReference>
<feature type="domain" description="Epidermal growth factor-like" evidence="4">
    <location>
        <begin position="19"/>
        <end position="42"/>
    </location>
</feature>
<dbReference type="InterPro" id="IPR013111">
    <property type="entry name" value="EGF_extracell"/>
</dbReference>
<evidence type="ECO:0000256" key="3">
    <source>
        <dbReference type="SAM" id="Phobius"/>
    </source>
</evidence>
<gene>
    <name evidence="5" type="ORF">TrLO_g15813</name>
</gene>
<feature type="region of interest" description="Disordered" evidence="2">
    <location>
        <begin position="437"/>
        <end position="459"/>
    </location>
</feature>
<accession>A0A9W7DTR5</accession>
<keyword evidence="3" id="KW-0472">Membrane</keyword>
<dbReference type="AlphaFoldDB" id="A0A9W7DTR5"/>